<evidence type="ECO:0000259" key="4">
    <source>
        <dbReference type="PROSITE" id="PS50825"/>
    </source>
</evidence>
<dbReference type="EMBL" id="BAABJJ010000004">
    <property type="protein sequence ID" value="GAA4934332.1"/>
    <property type="molecule type" value="Genomic_DNA"/>
</dbReference>
<evidence type="ECO:0000313" key="6">
    <source>
        <dbReference type="EMBL" id="GAA4934332.1"/>
    </source>
</evidence>
<dbReference type="RefSeq" id="WP_345189810.1">
    <property type="nucleotide sequence ID" value="NZ_BAABJJ010000004.1"/>
</dbReference>
<dbReference type="InterPro" id="IPR003410">
    <property type="entry name" value="HYR_dom"/>
</dbReference>
<evidence type="ECO:0000313" key="7">
    <source>
        <dbReference type="Proteomes" id="UP001501302"/>
    </source>
</evidence>
<dbReference type="PANTHER" id="PTHR46343">
    <property type="entry name" value="HYR DOMAIN-CONTAINING PROTEIN"/>
    <property type="match status" value="1"/>
</dbReference>
<dbReference type="SUPFAM" id="SSF49899">
    <property type="entry name" value="Concanavalin A-like lectins/glucanases"/>
    <property type="match status" value="1"/>
</dbReference>
<name>A0ABP9GAH0_9FLAO</name>
<keyword evidence="3" id="KW-0732">Signal</keyword>
<dbReference type="InterPro" id="IPR013320">
    <property type="entry name" value="ConA-like_dom_sf"/>
</dbReference>
<dbReference type="Proteomes" id="UP001501302">
    <property type="component" value="Unassembled WGS sequence"/>
</dbReference>
<dbReference type="PROSITE" id="PS51762">
    <property type="entry name" value="GH16_2"/>
    <property type="match status" value="1"/>
</dbReference>
<dbReference type="PROSITE" id="PS51257">
    <property type="entry name" value="PROKAR_LIPOPROTEIN"/>
    <property type="match status" value="1"/>
</dbReference>
<evidence type="ECO:0000256" key="3">
    <source>
        <dbReference type="SAM" id="SignalP"/>
    </source>
</evidence>
<evidence type="ECO:0000259" key="5">
    <source>
        <dbReference type="PROSITE" id="PS51762"/>
    </source>
</evidence>
<gene>
    <name evidence="6" type="ORF">GCM10023314_03460</name>
</gene>
<feature type="domain" description="GH16" evidence="5">
    <location>
        <begin position="123"/>
        <end position="395"/>
    </location>
</feature>
<feature type="domain" description="HYR" evidence="4">
    <location>
        <begin position="32"/>
        <end position="114"/>
    </location>
</feature>
<organism evidence="6 7">
    <name type="scientific">Algibacter agarivorans</name>
    <dbReference type="NCBI Taxonomy" id="1109741"/>
    <lineage>
        <taxon>Bacteria</taxon>
        <taxon>Pseudomonadati</taxon>
        <taxon>Bacteroidota</taxon>
        <taxon>Flavobacteriia</taxon>
        <taxon>Flavobacteriales</taxon>
        <taxon>Flavobacteriaceae</taxon>
        <taxon>Algibacter</taxon>
    </lineage>
</organism>
<accession>A0ABP9GAH0</accession>
<protein>
    <recommendedName>
        <fullName evidence="8">HYR domain-containing protein</fullName>
    </recommendedName>
</protein>
<feature type="chain" id="PRO_5045746304" description="HYR domain-containing protein" evidence="3">
    <location>
        <begin position="26"/>
        <end position="395"/>
    </location>
</feature>
<dbReference type="PROSITE" id="PS50825">
    <property type="entry name" value="HYR"/>
    <property type="match status" value="1"/>
</dbReference>
<dbReference type="PANTHER" id="PTHR46343:SF2">
    <property type="entry name" value="SUSHI_VON WILLEBRAND FACTOR TYPE A_EGF_PENTRAXIN DOMAIN-CONTAINING 1"/>
    <property type="match status" value="1"/>
</dbReference>
<dbReference type="Gene3D" id="2.60.120.200">
    <property type="match status" value="1"/>
</dbReference>
<sequence>MIKKNLVYASSLLLMLLVASCSSDGGGDDPIIDTENPTINCQASINVSISATENEAKVDYTTPVAQDNISASVVQTSGLPSGAMYSIGTTTNTFQAKDAAGNTATCSFDVIVTRDAPSSNNPYFVGNDPTPTGKKWTKIDNMSDDFDGTAFDDNKWHRNPSTDGFNWIGRAPGLFESDNVTVSDGNLNITVEKFAAPKTVNNIEFTHGGAIVRSKEVAKYGQYYECRMKANKTIMSSTFWIAFKQNCNTGPVRKLELDIQECVGRVHDGTANWAADWANSYHSNAWRHQRDCDTEVNESMQSPAKTVMTEKNNSRFFVYGCWWKSPTEILFYLDGEYTHSITPPTDFDLEGHITMAIETYDWNPVDEAGSIFATGSFDDLTTKYDWIRTWKLDNI</sequence>
<dbReference type="Pfam" id="PF02494">
    <property type="entry name" value="HYR"/>
    <property type="match status" value="1"/>
</dbReference>
<comment type="similarity">
    <text evidence="1">Belongs to the glycosyl hydrolase 16 family.</text>
</comment>
<feature type="signal peptide" evidence="3">
    <location>
        <begin position="1"/>
        <end position="25"/>
    </location>
</feature>
<evidence type="ECO:0000256" key="1">
    <source>
        <dbReference type="ARBA" id="ARBA00006865"/>
    </source>
</evidence>
<proteinExistence type="inferred from homology"/>
<dbReference type="InterPro" id="IPR000757">
    <property type="entry name" value="Beta-glucanase-like"/>
</dbReference>
<keyword evidence="7" id="KW-1185">Reference proteome</keyword>
<comment type="caution">
    <text evidence="6">The sequence shown here is derived from an EMBL/GenBank/DDBJ whole genome shotgun (WGS) entry which is preliminary data.</text>
</comment>
<evidence type="ECO:0000256" key="2">
    <source>
        <dbReference type="ARBA" id="ARBA00022737"/>
    </source>
</evidence>
<reference evidence="7" key="1">
    <citation type="journal article" date="2019" name="Int. J. Syst. Evol. Microbiol.">
        <title>The Global Catalogue of Microorganisms (GCM) 10K type strain sequencing project: providing services to taxonomists for standard genome sequencing and annotation.</title>
        <authorList>
            <consortium name="The Broad Institute Genomics Platform"/>
            <consortium name="The Broad Institute Genome Sequencing Center for Infectious Disease"/>
            <person name="Wu L."/>
            <person name="Ma J."/>
        </authorList>
    </citation>
    <scope>NUCLEOTIDE SEQUENCE [LARGE SCALE GENOMIC DNA]</scope>
    <source>
        <strain evidence="7">JCM 18285</strain>
    </source>
</reference>
<dbReference type="InterPro" id="IPR043555">
    <property type="entry name" value="SRPX-like"/>
</dbReference>
<keyword evidence="2" id="KW-0677">Repeat</keyword>
<evidence type="ECO:0008006" key="8">
    <source>
        <dbReference type="Google" id="ProtNLM"/>
    </source>
</evidence>